<evidence type="ECO:0000256" key="10">
    <source>
        <dbReference type="ARBA" id="ARBA00023027"/>
    </source>
</evidence>
<dbReference type="PROSITE" id="PS51385">
    <property type="entry name" value="YJEF_N"/>
    <property type="match status" value="1"/>
</dbReference>
<evidence type="ECO:0000256" key="19">
    <source>
        <dbReference type="SAM" id="MobiDB-lite"/>
    </source>
</evidence>
<dbReference type="InterPro" id="IPR000631">
    <property type="entry name" value="CARKD"/>
</dbReference>
<reference evidence="22" key="1">
    <citation type="journal article" date="2014" name="Int. J. Syst. Evol. Microbiol.">
        <title>Complete genome sequence of Corynebacterium casei LMG S-19264T (=DSM 44701T), isolated from a smear-ripened cheese.</title>
        <authorList>
            <consortium name="US DOE Joint Genome Institute (JGI-PGF)"/>
            <person name="Walter F."/>
            <person name="Albersmeier A."/>
            <person name="Kalinowski J."/>
            <person name="Ruckert C."/>
        </authorList>
    </citation>
    <scope>NUCLEOTIDE SEQUENCE</scope>
    <source>
        <strain evidence="22">CGMCC 1.12160</strain>
    </source>
</reference>
<feature type="binding site" evidence="17">
    <location>
        <position position="455"/>
    </location>
    <ligand>
        <name>AMP</name>
        <dbReference type="ChEBI" id="CHEBI:456215"/>
    </ligand>
</feature>
<dbReference type="InterPro" id="IPR030677">
    <property type="entry name" value="Nnr"/>
</dbReference>
<dbReference type="RefSeq" id="WP_188427886.1">
    <property type="nucleotide sequence ID" value="NZ_BAABKH010000010.1"/>
</dbReference>
<keyword evidence="6 17" id="KW-0547">Nucleotide-binding</keyword>
<dbReference type="GO" id="GO:0052855">
    <property type="term" value="F:ADP-dependent NAD(P)H-hydrate dehydratase activity"/>
    <property type="evidence" value="ECO:0007669"/>
    <property type="project" value="UniProtKB-UniRule"/>
</dbReference>
<comment type="cofactor">
    <cofactor evidence="18">
        <name>K(+)</name>
        <dbReference type="ChEBI" id="CHEBI:29103"/>
    </cofactor>
    <text evidence="18">Binds 1 potassium ion per subunit.</text>
</comment>
<evidence type="ECO:0000256" key="11">
    <source>
        <dbReference type="ARBA" id="ARBA00023235"/>
    </source>
</evidence>
<evidence type="ECO:0000256" key="14">
    <source>
        <dbReference type="ARBA" id="ARBA00025153"/>
    </source>
</evidence>
<dbReference type="GO" id="GO:0052856">
    <property type="term" value="F:NAD(P)HX epimerase activity"/>
    <property type="evidence" value="ECO:0007669"/>
    <property type="project" value="UniProtKB-EC"/>
</dbReference>
<keyword evidence="12 17" id="KW-0456">Lyase</keyword>
<evidence type="ECO:0000256" key="18">
    <source>
        <dbReference type="PIRNR" id="PIRNR017184"/>
    </source>
</evidence>
<keyword evidence="7 17" id="KW-0067">ATP-binding</keyword>
<comment type="similarity">
    <text evidence="3 18">In the N-terminal section; belongs to the NnrE/AIBP family.</text>
</comment>
<dbReference type="EMBL" id="BMEM01000001">
    <property type="protein sequence ID" value="GGF39180.1"/>
    <property type="molecule type" value="Genomic_DNA"/>
</dbReference>
<comment type="catalytic activity">
    <reaction evidence="1 18">
        <text>(6R)-NADHX = (6S)-NADHX</text>
        <dbReference type="Rhea" id="RHEA:32215"/>
        <dbReference type="ChEBI" id="CHEBI:64074"/>
        <dbReference type="ChEBI" id="CHEBI:64075"/>
        <dbReference type="EC" id="5.1.99.6"/>
    </reaction>
</comment>
<feature type="binding site" evidence="17">
    <location>
        <position position="380"/>
    </location>
    <ligand>
        <name>(6S)-NADPHX</name>
        <dbReference type="ChEBI" id="CHEBI:64076"/>
    </ligand>
</feature>
<comment type="caution">
    <text evidence="22">The sequence shown here is derived from an EMBL/GenBank/DDBJ whole genome shotgun (WGS) entry which is preliminary data.</text>
</comment>
<comment type="catalytic activity">
    <reaction evidence="16 17 18">
        <text>(6S)-NADPHX + ADP = AMP + phosphate + NADPH + H(+)</text>
        <dbReference type="Rhea" id="RHEA:32235"/>
        <dbReference type="ChEBI" id="CHEBI:15378"/>
        <dbReference type="ChEBI" id="CHEBI:43474"/>
        <dbReference type="ChEBI" id="CHEBI:57783"/>
        <dbReference type="ChEBI" id="CHEBI:64076"/>
        <dbReference type="ChEBI" id="CHEBI:456215"/>
        <dbReference type="ChEBI" id="CHEBI:456216"/>
        <dbReference type="EC" id="4.2.1.136"/>
    </reaction>
</comment>
<protein>
    <recommendedName>
        <fullName evidence="17">ADP-dependent (S)-NAD(P)H-hydrate dehydratase</fullName>
        <ecNumber evidence="17">4.2.1.136</ecNumber>
    </recommendedName>
    <alternativeName>
        <fullName evidence="17">ADP-dependent NAD(P)HX dehydratase</fullName>
    </alternativeName>
</protein>
<dbReference type="Gene3D" id="3.40.1190.20">
    <property type="match status" value="1"/>
</dbReference>
<dbReference type="Pfam" id="PF03853">
    <property type="entry name" value="YjeF_N"/>
    <property type="match status" value="1"/>
</dbReference>
<comment type="similarity">
    <text evidence="4 18">In the C-terminal section; belongs to the NnrD/CARKD family.</text>
</comment>
<feature type="binding site" evidence="17">
    <location>
        <position position="269"/>
    </location>
    <ligand>
        <name>(6S)-NADPHX</name>
        <dbReference type="ChEBI" id="CHEBI:64076"/>
    </ligand>
</feature>
<comment type="similarity">
    <text evidence="17">Belongs to the NnrD/CARKD family.</text>
</comment>
<evidence type="ECO:0000256" key="7">
    <source>
        <dbReference type="ARBA" id="ARBA00022840"/>
    </source>
</evidence>
<comment type="catalytic activity">
    <reaction evidence="15 17 18">
        <text>(6S)-NADHX + ADP = AMP + phosphate + NADH + H(+)</text>
        <dbReference type="Rhea" id="RHEA:32223"/>
        <dbReference type="ChEBI" id="CHEBI:15378"/>
        <dbReference type="ChEBI" id="CHEBI:43474"/>
        <dbReference type="ChEBI" id="CHEBI:57945"/>
        <dbReference type="ChEBI" id="CHEBI:64074"/>
        <dbReference type="ChEBI" id="CHEBI:456215"/>
        <dbReference type="ChEBI" id="CHEBI:456216"/>
        <dbReference type="EC" id="4.2.1.136"/>
    </reaction>
</comment>
<feature type="binding site" evidence="17">
    <location>
        <position position="456"/>
    </location>
    <ligand>
        <name>(6S)-NADPHX</name>
        <dbReference type="ChEBI" id="CHEBI:64076"/>
    </ligand>
</feature>
<comment type="catalytic activity">
    <reaction evidence="2 18">
        <text>(6R)-NADPHX = (6S)-NADPHX</text>
        <dbReference type="Rhea" id="RHEA:32227"/>
        <dbReference type="ChEBI" id="CHEBI:64076"/>
        <dbReference type="ChEBI" id="CHEBI:64077"/>
        <dbReference type="EC" id="5.1.99.6"/>
    </reaction>
</comment>
<dbReference type="PANTHER" id="PTHR12592:SF0">
    <property type="entry name" value="ATP-DEPENDENT (S)-NAD(P)H-HYDRATE DEHYDRATASE"/>
    <property type="match status" value="1"/>
</dbReference>
<dbReference type="InterPro" id="IPR029056">
    <property type="entry name" value="Ribokinase-like"/>
</dbReference>
<evidence type="ECO:0000256" key="2">
    <source>
        <dbReference type="ARBA" id="ARBA00000909"/>
    </source>
</evidence>
<dbReference type="Pfam" id="PF01256">
    <property type="entry name" value="Carb_kinase"/>
    <property type="match status" value="1"/>
</dbReference>
<dbReference type="GO" id="GO:0046872">
    <property type="term" value="F:metal ion binding"/>
    <property type="evidence" value="ECO:0007669"/>
    <property type="project" value="UniProtKB-UniRule"/>
</dbReference>
<keyword evidence="13" id="KW-0511">Multifunctional enzyme</keyword>
<evidence type="ECO:0000313" key="22">
    <source>
        <dbReference type="EMBL" id="GGF39180.1"/>
    </source>
</evidence>
<dbReference type="EC" id="4.2.1.136" evidence="17"/>
<evidence type="ECO:0000256" key="15">
    <source>
        <dbReference type="ARBA" id="ARBA00048238"/>
    </source>
</evidence>
<evidence type="ECO:0000256" key="8">
    <source>
        <dbReference type="ARBA" id="ARBA00022857"/>
    </source>
</evidence>
<feature type="domain" description="YjeF C-terminal" evidence="20">
    <location>
        <begin position="234"/>
        <end position="512"/>
    </location>
</feature>
<evidence type="ECO:0000256" key="12">
    <source>
        <dbReference type="ARBA" id="ARBA00023239"/>
    </source>
</evidence>
<dbReference type="PANTHER" id="PTHR12592">
    <property type="entry name" value="ATP-DEPENDENT (S)-NAD(P)H-HYDRATE DEHYDRATASE FAMILY MEMBER"/>
    <property type="match status" value="1"/>
</dbReference>
<dbReference type="InterPro" id="IPR004443">
    <property type="entry name" value="YjeF_N_dom"/>
</dbReference>
<dbReference type="Gene3D" id="3.40.50.10260">
    <property type="entry name" value="YjeF N-terminal domain"/>
    <property type="match status" value="1"/>
</dbReference>
<dbReference type="GO" id="GO:0005524">
    <property type="term" value="F:ATP binding"/>
    <property type="evidence" value="ECO:0007669"/>
    <property type="project" value="UniProtKB-UniRule"/>
</dbReference>
<name>A0A917BDU0_9MICO</name>
<feature type="region of interest" description="Disordered" evidence="19">
    <location>
        <begin position="165"/>
        <end position="184"/>
    </location>
</feature>
<organism evidence="22 23">
    <name type="scientific">Ornithinimicrobium tianjinense</name>
    <dbReference type="NCBI Taxonomy" id="1195761"/>
    <lineage>
        <taxon>Bacteria</taxon>
        <taxon>Bacillati</taxon>
        <taxon>Actinomycetota</taxon>
        <taxon>Actinomycetes</taxon>
        <taxon>Micrococcales</taxon>
        <taxon>Ornithinimicrobiaceae</taxon>
        <taxon>Ornithinimicrobium</taxon>
    </lineage>
</organism>
<dbReference type="GO" id="GO:0046496">
    <property type="term" value="P:nicotinamide nucleotide metabolic process"/>
    <property type="evidence" value="ECO:0007669"/>
    <property type="project" value="UniProtKB-UniRule"/>
</dbReference>
<evidence type="ECO:0000256" key="16">
    <source>
        <dbReference type="ARBA" id="ARBA00049209"/>
    </source>
</evidence>
<evidence type="ECO:0000256" key="5">
    <source>
        <dbReference type="ARBA" id="ARBA00022723"/>
    </source>
</evidence>
<keyword evidence="8 17" id="KW-0521">NADP</keyword>
<keyword evidence="10 17" id="KW-0520">NAD</keyword>
<keyword evidence="11 18" id="KW-0413">Isomerase</keyword>
<reference evidence="22" key="2">
    <citation type="submission" date="2020-09" db="EMBL/GenBank/DDBJ databases">
        <authorList>
            <person name="Sun Q."/>
            <person name="Zhou Y."/>
        </authorList>
    </citation>
    <scope>NUCLEOTIDE SEQUENCE</scope>
    <source>
        <strain evidence="22">CGMCC 1.12160</strain>
    </source>
</reference>
<dbReference type="SUPFAM" id="SSF53613">
    <property type="entry name" value="Ribokinase-like"/>
    <property type="match status" value="1"/>
</dbReference>
<feature type="binding site" evidence="17">
    <location>
        <position position="319"/>
    </location>
    <ligand>
        <name>(6S)-NADPHX</name>
        <dbReference type="ChEBI" id="CHEBI:64076"/>
    </ligand>
</feature>
<dbReference type="InterPro" id="IPR036652">
    <property type="entry name" value="YjeF_N_dom_sf"/>
</dbReference>
<feature type="binding site" evidence="17">
    <location>
        <begin position="424"/>
        <end position="428"/>
    </location>
    <ligand>
        <name>AMP</name>
        <dbReference type="ChEBI" id="CHEBI:456215"/>
    </ligand>
</feature>
<proteinExistence type="inferred from homology"/>
<accession>A0A917BDU0</accession>
<evidence type="ECO:0000256" key="4">
    <source>
        <dbReference type="ARBA" id="ARBA00009524"/>
    </source>
</evidence>
<dbReference type="PROSITE" id="PS51383">
    <property type="entry name" value="YJEF_C_3"/>
    <property type="match status" value="1"/>
</dbReference>
<evidence type="ECO:0000256" key="1">
    <source>
        <dbReference type="ARBA" id="ARBA00000013"/>
    </source>
</evidence>
<dbReference type="PIRSF" id="PIRSF017184">
    <property type="entry name" value="Nnr"/>
    <property type="match status" value="1"/>
</dbReference>
<evidence type="ECO:0000256" key="3">
    <source>
        <dbReference type="ARBA" id="ARBA00006001"/>
    </source>
</evidence>
<dbReference type="GO" id="GO:0110051">
    <property type="term" value="P:metabolite repair"/>
    <property type="evidence" value="ECO:0007669"/>
    <property type="project" value="TreeGrafter"/>
</dbReference>
<comment type="cofactor">
    <cofactor evidence="17">
        <name>Mg(2+)</name>
        <dbReference type="ChEBI" id="CHEBI:18420"/>
    </cofactor>
</comment>
<comment type="function">
    <text evidence="14 18">Bifunctional enzyme that catalyzes the epimerization of the S- and R-forms of NAD(P)HX and the dehydration of the S-form of NAD(P)HX at the expense of ADP, which is converted to AMP. This allows the repair of both epimers of NAD(P)HX, a damaged form of NAD(P)H that is a result of enzymatic or heat-dependent hydration.</text>
</comment>
<evidence type="ECO:0000313" key="23">
    <source>
        <dbReference type="Proteomes" id="UP000605670"/>
    </source>
</evidence>
<feature type="domain" description="YjeF N-terminal" evidence="21">
    <location>
        <begin position="10"/>
        <end position="228"/>
    </location>
</feature>
<evidence type="ECO:0000256" key="6">
    <source>
        <dbReference type="ARBA" id="ARBA00022741"/>
    </source>
</evidence>
<dbReference type="SUPFAM" id="SSF64153">
    <property type="entry name" value="YjeF N-terminal domain-like"/>
    <property type="match status" value="1"/>
</dbReference>
<evidence type="ECO:0000259" key="21">
    <source>
        <dbReference type="PROSITE" id="PS51385"/>
    </source>
</evidence>
<dbReference type="Proteomes" id="UP000605670">
    <property type="component" value="Unassembled WGS sequence"/>
</dbReference>
<keyword evidence="23" id="KW-1185">Reference proteome</keyword>
<dbReference type="HAMAP" id="MF_01965">
    <property type="entry name" value="NADHX_dehydratase"/>
    <property type="match status" value="1"/>
</dbReference>
<dbReference type="AlphaFoldDB" id="A0A917BDU0"/>
<comment type="subunit">
    <text evidence="17">Homotetramer.</text>
</comment>
<keyword evidence="9 18" id="KW-0630">Potassium</keyword>
<evidence type="ECO:0000256" key="13">
    <source>
        <dbReference type="ARBA" id="ARBA00023268"/>
    </source>
</evidence>
<evidence type="ECO:0000259" key="20">
    <source>
        <dbReference type="PROSITE" id="PS51383"/>
    </source>
</evidence>
<keyword evidence="5 18" id="KW-0479">Metal-binding</keyword>
<gene>
    <name evidence="17" type="primary">nnrD</name>
    <name evidence="22" type="ORF">GCM10011366_03500</name>
</gene>
<dbReference type="CDD" id="cd01171">
    <property type="entry name" value="YXKO-related"/>
    <property type="match status" value="1"/>
</dbReference>
<sequence>MLKGYAVEDVRAAEARVRAGLPYGELMLRAARALAEVVKERAAERGATRVVVLAGPGDNGGDALHAAALLAGGLSVTAVGIGKELHARGFAAATRAGVLVHRTDPTAPLPRLVHELLAGADLVVDGLLGTGARPGLRGAMAEAIDAVPDTAYLLSVDLPSGADPAGLKSAGKTPLGDPLSGPRVSDVAHADETVTLALLKPAHLLPATESSIGRLMLADIGVQTTRPPAVERLEAQDVAELWPVPGPQDHKYTRGVLGVIAGSDAYPGAAVLCTTAAVEAGAGMVRYFGPRRCEDLVLAACPEVVPGAGQMQAAVVGPGIGPLGRSHADHDHHHDHADIVREALGADDLALVVDAGALELLVPWILEGHRRTAPTLLTPHAGELATLLSGLDPARRTTREEVAADPVQHARRAAERTGCAVLLKGATTIVAPAERGQAVRSQGVAPAWLATAGSGDVLAGLAGVLLAAGLSPVDAGSLAALVHARAAERANPGGPLRALAVARAIPLAVAELLAV</sequence>
<evidence type="ECO:0000256" key="9">
    <source>
        <dbReference type="ARBA" id="ARBA00022958"/>
    </source>
</evidence>
<comment type="function">
    <text evidence="17">Catalyzes the dehydration of the S-form of NAD(P)HX at the expense of ADP, which is converted to AMP. Together with NAD(P)HX epimerase, which catalyzes the epimerization of the S- and R-forms, the enzyme allows the repair of both epimers of NAD(P)HX, a damaged form of NAD(P)H that is a result of enzymatic or heat-dependent hydration.</text>
</comment>
<evidence type="ECO:0000256" key="17">
    <source>
        <dbReference type="HAMAP-Rule" id="MF_01965"/>
    </source>
</evidence>